<dbReference type="SUPFAM" id="SSF53686">
    <property type="entry name" value="Tryptophan synthase beta subunit-like PLP-dependent enzymes"/>
    <property type="match status" value="1"/>
</dbReference>
<protein>
    <submittedName>
        <fullName evidence="5">Pyridoxal-phosphate dependent enzyme</fullName>
    </submittedName>
</protein>
<dbReference type="EMBL" id="DRZC01000012">
    <property type="protein sequence ID" value="HHQ79978.1"/>
    <property type="molecule type" value="Genomic_DNA"/>
</dbReference>
<dbReference type="GO" id="GO:0006567">
    <property type="term" value="P:L-threonine catabolic process"/>
    <property type="evidence" value="ECO:0007669"/>
    <property type="project" value="TreeGrafter"/>
</dbReference>
<organism evidence="5">
    <name type="scientific">Fervidicoccus fontis</name>
    <dbReference type="NCBI Taxonomy" id="683846"/>
    <lineage>
        <taxon>Archaea</taxon>
        <taxon>Thermoproteota</taxon>
        <taxon>Thermoprotei</taxon>
        <taxon>Fervidicoccales</taxon>
        <taxon>Fervidicoccaceae</taxon>
        <taxon>Fervidicoccus</taxon>
    </lineage>
</organism>
<dbReference type="GO" id="GO:0009097">
    <property type="term" value="P:isoleucine biosynthetic process"/>
    <property type="evidence" value="ECO:0007669"/>
    <property type="project" value="TreeGrafter"/>
</dbReference>
<evidence type="ECO:0000256" key="3">
    <source>
        <dbReference type="ARBA" id="ARBA00023239"/>
    </source>
</evidence>
<dbReference type="GO" id="GO:0004794">
    <property type="term" value="F:threonine deaminase activity"/>
    <property type="evidence" value="ECO:0007669"/>
    <property type="project" value="TreeGrafter"/>
</dbReference>
<feature type="domain" description="Tryptophan synthase beta chain-like PALP" evidence="4">
    <location>
        <begin position="66"/>
        <end position="356"/>
    </location>
</feature>
<dbReference type="GO" id="GO:0006565">
    <property type="term" value="P:L-serine catabolic process"/>
    <property type="evidence" value="ECO:0007669"/>
    <property type="project" value="TreeGrafter"/>
</dbReference>
<gene>
    <name evidence="5" type="ORF">ENM78_00720</name>
</gene>
<dbReference type="PANTHER" id="PTHR48078:SF6">
    <property type="entry name" value="L-THREONINE DEHYDRATASE CATABOLIC TDCB"/>
    <property type="match status" value="1"/>
</dbReference>
<dbReference type="InterPro" id="IPR036052">
    <property type="entry name" value="TrpB-like_PALP_sf"/>
</dbReference>
<evidence type="ECO:0000256" key="2">
    <source>
        <dbReference type="ARBA" id="ARBA00022898"/>
    </source>
</evidence>
<dbReference type="PANTHER" id="PTHR48078">
    <property type="entry name" value="THREONINE DEHYDRATASE, MITOCHONDRIAL-RELATED"/>
    <property type="match status" value="1"/>
</dbReference>
<keyword evidence="2" id="KW-0663">Pyridoxal phosphate</keyword>
<accession>A0A7J3ZIW0</accession>
<name>A0A7J3ZIW0_9CREN</name>
<evidence type="ECO:0000313" key="5">
    <source>
        <dbReference type="EMBL" id="HHQ79978.1"/>
    </source>
</evidence>
<evidence type="ECO:0000256" key="1">
    <source>
        <dbReference type="ARBA" id="ARBA00001933"/>
    </source>
</evidence>
<comment type="cofactor">
    <cofactor evidence="1">
        <name>pyridoxal 5'-phosphate</name>
        <dbReference type="ChEBI" id="CHEBI:597326"/>
    </cofactor>
</comment>
<dbReference type="Pfam" id="PF00291">
    <property type="entry name" value="PALP"/>
    <property type="match status" value="1"/>
</dbReference>
<reference evidence="5" key="1">
    <citation type="journal article" date="2020" name="mSystems">
        <title>Genome- and Community-Level Interaction Insights into Carbon Utilization and Element Cycling Functions of Hydrothermarchaeota in Hydrothermal Sediment.</title>
        <authorList>
            <person name="Zhou Z."/>
            <person name="Liu Y."/>
            <person name="Xu W."/>
            <person name="Pan J."/>
            <person name="Luo Z.H."/>
            <person name="Li M."/>
        </authorList>
    </citation>
    <scope>NUCLEOTIDE SEQUENCE [LARGE SCALE GENOMIC DNA]</scope>
    <source>
        <strain evidence="5">SpSt-1116</strain>
    </source>
</reference>
<evidence type="ECO:0000259" key="4">
    <source>
        <dbReference type="Pfam" id="PF00291"/>
    </source>
</evidence>
<dbReference type="Gene3D" id="3.40.50.1100">
    <property type="match status" value="2"/>
</dbReference>
<dbReference type="GO" id="GO:0003941">
    <property type="term" value="F:L-serine ammonia-lyase activity"/>
    <property type="evidence" value="ECO:0007669"/>
    <property type="project" value="TreeGrafter"/>
</dbReference>
<dbReference type="AlphaFoldDB" id="A0A7J3ZIW0"/>
<sequence length="371" mass="40599">MLYKCVRCGWRAPESPLYWSCPRCGGILELEYEKSATLPDARELLKCRMGVWCFKHQLPRFGLYPTLGEGFTPVLEVVVEGRRVALKLENLNPTGSFKDRGTPVAIASALKSGYKILCEDSSGNAGISTSCYARAYGLEPVIAVPKGISRGKLDVLSLCGAKILFGENREDARRRAVELWRSGSVLYIPHTHMPHHVEGMKTLAYEIFYQLSDMPTHVFVPTSSGSGLLGLYLGFKELKEWGYIDRIPKLIAVQSAHVFPLYRALKNRDPPIVESESLADGLALKSPPRLELMLKAIVDSKGDVVTVTNNMIRKHLKLLALRGILVEPTSAAGLAGFEAYVSASGEEPGSPLVVVTGSGLKLASTILELMP</sequence>
<comment type="caution">
    <text evidence="5">The sequence shown here is derived from an EMBL/GenBank/DDBJ whole genome shotgun (WGS) entry which is preliminary data.</text>
</comment>
<keyword evidence="3" id="KW-0456">Lyase</keyword>
<proteinExistence type="predicted"/>
<dbReference type="InterPro" id="IPR050147">
    <property type="entry name" value="Ser/Thr_Dehydratase"/>
</dbReference>
<dbReference type="InterPro" id="IPR001926">
    <property type="entry name" value="TrpB-like_PALP"/>
</dbReference>